<dbReference type="Proteomes" id="UP000007129">
    <property type="component" value="Unassembled WGS sequence"/>
</dbReference>
<protein>
    <submittedName>
        <fullName evidence="2">Uncharacterized protein</fullName>
    </submittedName>
</protein>
<gene>
    <name evidence="2" type="ORF">MPH_08936</name>
</gene>
<feature type="region of interest" description="Disordered" evidence="1">
    <location>
        <begin position="1"/>
        <end position="59"/>
    </location>
</feature>
<name>K2RM94_MACPH</name>
<dbReference type="AlphaFoldDB" id="K2RM94"/>
<feature type="compositionally biased region" description="Basic residues" evidence="1">
    <location>
        <begin position="1"/>
        <end position="19"/>
    </location>
</feature>
<accession>K2RM94</accession>
<reference evidence="2 3" key="1">
    <citation type="journal article" date="2012" name="BMC Genomics">
        <title>Tools to kill: Genome of one of the most destructive plant pathogenic fungi Macrophomina phaseolina.</title>
        <authorList>
            <person name="Islam M.S."/>
            <person name="Haque M.S."/>
            <person name="Islam M.M."/>
            <person name="Emdad E.M."/>
            <person name="Halim A."/>
            <person name="Hossen Q.M.M."/>
            <person name="Hossain M.Z."/>
            <person name="Ahmed B."/>
            <person name="Rahim S."/>
            <person name="Rahman M.S."/>
            <person name="Alam M.M."/>
            <person name="Hou S."/>
            <person name="Wan X."/>
            <person name="Saito J.A."/>
            <person name="Alam M."/>
        </authorList>
    </citation>
    <scope>NUCLEOTIDE SEQUENCE [LARGE SCALE GENOMIC DNA]</scope>
    <source>
        <strain evidence="2 3">MS6</strain>
    </source>
</reference>
<dbReference type="HOGENOM" id="CLU_1372444_0_0_1"/>
<feature type="region of interest" description="Disordered" evidence="1">
    <location>
        <begin position="93"/>
        <end position="127"/>
    </location>
</feature>
<dbReference type="EMBL" id="AHHD01000378">
    <property type="protein sequence ID" value="EKG13937.1"/>
    <property type="molecule type" value="Genomic_DNA"/>
</dbReference>
<organism evidence="2 3">
    <name type="scientific">Macrophomina phaseolina (strain MS6)</name>
    <name type="common">Charcoal rot fungus</name>
    <dbReference type="NCBI Taxonomy" id="1126212"/>
    <lineage>
        <taxon>Eukaryota</taxon>
        <taxon>Fungi</taxon>
        <taxon>Dikarya</taxon>
        <taxon>Ascomycota</taxon>
        <taxon>Pezizomycotina</taxon>
        <taxon>Dothideomycetes</taxon>
        <taxon>Dothideomycetes incertae sedis</taxon>
        <taxon>Botryosphaeriales</taxon>
        <taxon>Botryosphaeriaceae</taxon>
        <taxon>Macrophomina</taxon>
    </lineage>
</organism>
<comment type="caution">
    <text evidence="2">The sequence shown here is derived from an EMBL/GenBank/DDBJ whole genome shotgun (WGS) entry which is preliminary data.</text>
</comment>
<dbReference type="InParanoid" id="K2RM94"/>
<evidence type="ECO:0000313" key="2">
    <source>
        <dbReference type="EMBL" id="EKG13937.1"/>
    </source>
</evidence>
<dbReference type="VEuPathDB" id="FungiDB:MPH_08936"/>
<sequence length="199" mass="21777">MMKASRKTTRGTIRRLSRARRVEAPPETCLPQHPPAVRCGPVAPRAPLRPPAPRPPRALSSAALARTAARHPATRPLRHTASAVLVPRLRKRAEQCPPSPPARGDAAGATFPPGHSLPAATTPTRPRRCLQMPSQAVLRLAPIPSTTITATSISTTTTETATTMNASRTVWTTTTSKAMARRRMTRWMRMRRCKRRTIP</sequence>
<evidence type="ECO:0000256" key="1">
    <source>
        <dbReference type="SAM" id="MobiDB-lite"/>
    </source>
</evidence>
<feature type="compositionally biased region" description="Pro residues" evidence="1">
    <location>
        <begin position="47"/>
        <end position="56"/>
    </location>
</feature>
<proteinExistence type="predicted"/>
<evidence type="ECO:0000313" key="3">
    <source>
        <dbReference type="Proteomes" id="UP000007129"/>
    </source>
</evidence>